<reference evidence="1 2" key="1">
    <citation type="submission" date="2020-07" db="EMBL/GenBank/DDBJ databases">
        <title>non toxigenic Corynebacterium sp. nov from a clinical source.</title>
        <authorList>
            <person name="Bernier A.-M."/>
            <person name="Bernard K."/>
        </authorList>
    </citation>
    <scope>NUCLEOTIDE SEQUENCE [LARGE SCALE GENOMIC DNA]</scope>
    <source>
        <strain evidence="2">NML 93-0612</strain>
    </source>
</reference>
<name>A0A7G5FIM9_9CORY</name>
<proteinExistence type="predicted"/>
<evidence type="ECO:0000313" key="2">
    <source>
        <dbReference type="Proteomes" id="UP000515570"/>
    </source>
</evidence>
<dbReference type="AlphaFoldDB" id="A0A7G5FIM9"/>
<evidence type="ECO:0000313" key="1">
    <source>
        <dbReference type="EMBL" id="QMV86470.1"/>
    </source>
</evidence>
<dbReference type="RefSeq" id="WP_182387395.1">
    <property type="nucleotide sequence ID" value="NZ_CP059833.1"/>
</dbReference>
<accession>A0A7G5FIM9</accession>
<dbReference type="SUPFAM" id="SSF52833">
    <property type="entry name" value="Thioredoxin-like"/>
    <property type="match status" value="1"/>
</dbReference>
<dbReference type="EMBL" id="CP059833">
    <property type="protein sequence ID" value="QMV86470.1"/>
    <property type="molecule type" value="Genomic_DNA"/>
</dbReference>
<organism evidence="1 2">
    <name type="scientific">Corynebacterium hindlerae</name>
    <dbReference type="NCBI Taxonomy" id="699041"/>
    <lineage>
        <taxon>Bacteria</taxon>
        <taxon>Bacillati</taxon>
        <taxon>Actinomycetota</taxon>
        <taxon>Actinomycetes</taxon>
        <taxon>Mycobacteriales</taxon>
        <taxon>Corynebacteriaceae</taxon>
        <taxon>Corynebacterium</taxon>
    </lineage>
</organism>
<protein>
    <submittedName>
        <fullName evidence="1">Glutaredoxin family protein</fullName>
    </submittedName>
</protein>
<keyword evidence="2" id="KW-1185">Reference proteome</keyword>
<dbReference type="InterPro" id="IPR036249">
    <property type="entry name" value="Thioredoxin-like_sf"/>
</dbReference>
<dbReference type="Pfam" id="PF05768">
    <property type="entry name" value="Glrx-like"/>
    <property type="match status" value="1"/>
</dbReference>
<dbReference type="Proteomes" id="UP000515570">
    <property type="component" value="Chromosome"/>
</dbReference>
<dbReference type="InterPro" id="IPR008554">
    <property type="entry name" value="Glutaredoxin-like"/>
</dbReference>
<gene>
    <name evidence="1" type="ORF">HW450_05885</name>
</gene>
<sequence>MAKPVLVELMTRSTCGSCLRVREQIMPVIMATGATLEVVDVDEAGLATEYGDRVPVVVIDGEEFACWEVDNEELREALLGG</sequence>
<dbReference type="Gene3D" id="3.40.30.10">
    <property type="entry name" value="Glutaredoxin"/>
    <property type="match status" value="1"/>
</dbReference>